<dbReference type="AlphaFoldDB" id="A0A0X3P4U0"/>
<evidence type="ECO:0000256" key="1">
    <source>
        <dbReference type="SAM" id="MobiDB-lite"/>
    </source>
</evidence>
<sequence>MNEQTKKAFADRLAAVRILRLKAKRESADITMTLPDISETKRLKTQIPSSCALEHTSVCNEPCTERTEAISRQFDALQRGTLRWKLEKALENGRIDEAERLSDAIQRTEFLERHPPPISSSAQSDAGKNKQTPPKKTHKATLEVYTKAILGIQRKYVNQRALNVYCGHQIMDVYA</sequence>
<protein>
    <submittedName>
        <fullName evidence="2">Uncharacterized protein</fullName>
    </submittedName>
</protein>
<feature type="region of interest" description="Disordered" evidence="1">
    <location>
        <begin position="110"/>
        <end position="139"/>
    </location>
</feature>
<reference evidence="2" key="1">
    <citation type="submission" date="2016-01" db="EMBL/GenBank/DDBJ databases">
        <title>Reference transcriptome for the parasite Schistocephalus solidus: insights into the molecular evolution of parasitism.</title>
        <authorList>
            <person name="Hebert F.O."/>
            <person name="Grambauer S."/>
            <person name="Barber I."/>
            <person name="Landry C.R."/>
            <person name="Aubin-Horth N."/>
        </authorList>
    </citation>
    <scope>NUCLEOTIDE SEQUENCE</scope>
</reference>
<feature type="compositionally biased region" description="Polar residues" evidence="1">
    <location>
        <begin position="119"/>
        <end position="132"/>
    </location>
</feature>
<organism evidence="2">
    <name type="scientific">Schistocephalus solidus</name>
    <name type="common">Tapeworm</name>
    <dbReference type="NCBI Taxonomy" id="70667"/>
    <lineage>
        <taxon>Eukaryota</taxon>
        <taxon>Metazoa</taxon>
        <taxon>Spiralia</taxon>
        <taxon>Lophotrochozoa</taxon>
        <taxon>Platyhelminthes</taxon>
        <taxon>Cestoda</taxon>
        <taxon>Eucestoda</taxon>
        <taxon>Diphyllobothriidea</taxon>
        <taxon>Diphyllobothriidae</taxon>
        <taxon>Schistocephalus</taxon>
    </lineage>
</organism>
<dbReference type="EMBL" id="GEEE01016290">
    <property type="protein sequence ID" value="JAP46935.1"/>
    <property type="molecule type" value="Transcribed_RNA"/>
</dbReference>
<proteinExistence type="predicted"/>
<gene>
    <name evidence="2" type="ORF">TR91077</name>
</gene>
<name>A0A0X3P4U0_SCHSO</name>
<evidence type="ECO:0000313" key="2">
    <source>
        <dbReference type="EMBL" id="JAP46935.1"/>
    </source>
</evidence>
<accession>A0A0X3P4U0</accession>